<dbReference type="RefSeq" id="WP_119669513.1">
    <property type="nucleotide sequence ID" value="NZ_QXED01000006.1"/>
</dbReference>
<feature type="region of interest" description="Disordered" evidence="1">
    <location>
        <begin position="46"/>
        <end position="72"/>
    </location>
</feature>
<comment type="caution">
    <text evidence="4">The sequence shown here is derived from an EMBL/GenBank/DDBJ whole genome shotgun (WGS) entry which is preliminary data.</text>
</comment>
<dbReference type="Gene3D" id="2.160.20.10">
    <property type="entry name" value="Single-stranded right-handed beta-helix, Pectin lyase-like"/>
    <property type="match status" value="1"/>
</dbReference>
<feature type="domain" description="Right handed beta helix" evidence="3">
    <location>
        <begin position="183"/>
        <end position="337"/>
    </location>
</feature>
<gene>
    <name evidence="4" type="ORF">DYU11_20050</name>
</gene>
<accession>A0A418M3E5</accession>
<keyword evidence="5" id="KW-1185">Reference proteome</keyword>
<dbReference type="InterPro" id="IPR006626">
    <property type="entry name" value="PbH1"/>
</dbReference>
<feature type="signal peptide" evidence="2">
    <location>
        <begin position="1"/>
        <end position="18"/>
    </location>
</feature>
<dbReference type="SUPFAM" id="SSF51126">
    <property type="entry name" value="Pectin lyase-like"/>
    <property type="match status" value="1"/>
</dbReference>
<organism evidence="4 5">
    <name type="scientific">Fibrisoma montanum</name>
    <dbReference type="NCBI Taxonomy" id="2305895"/>
    <lineage>
        <taxon>Bacteria</taxon>
        <taxon>Pseudomonadati</taxon>
        <taxon>Bacteroidota</taxon>
        <taxon>Cytophagia</taxon>
        <taxon>Cytophagales</taxon>
        <taxon>Spirosomataceae</taxon>
        <taxon>Fibrisoma</taxon>
    </lineage>
</organism>
<evidence type="ECO:0000259" key="3">
    <source>
        <dbReference type="Pfam" id="PF13229"/>
    </source>
</evidence>
<evidence type="ECO:0000256" key="2">
    <source>
        <dbReference type="SAM" id="SignalP"/>
    </source>
</evidence>
<dbReference type="SMART" id="SM00710">
    <property type="entry name" value="PbH1"/>
    <property type="match status" value="8"/>
</dbReference>
<proteinExistence type="predicted"/>
<evidence type="ECO:0000313" key="4">
    <source>
        <dbReference type="EMBL" id="RIV20346.1"/>
    </source>
</evidence>
<name>A0A418M3E5_9BACT</name>
<dbReference type="InterPro" id="IPR039448">
    <property type="entry name" value="Beta_helix"/>
</dbReference>
<sequence length="457" mass="48368">MKHLLLSLLLLLPLLSQAQRIVTVNPGDTVVIVAAKPISTTTISAPDTNTISKPDTVAISKPTPTPAPKPAQRQWVPKFTISKPGMYDGASIGVKPGDTIGVAGTLSNLILRNVKGAPGKPVVILNYGGVATIRGKTQNNGNLSMQGCAFIKFSGSGVDSIRYGFRIGSEWKDVSALVLSNKTTNVEIERVEIDTSGFAGIMAKTDPAKGDPSTWLGNFVMQDLSIHDCYVHDTRGEGLYIGNSFWNGGMNGLYPHEIHGLQVYNNLIERAGCEGIQYSCSPDASVHHNTVRVTGISPFSNAQNAGVQISGGSSGTFEHNTIEGAAGIGLIVVGACRAGDTLHIRNVLVKNSNVFAGTDKLPAETAGVFCDERGTPPGIGVGGLLVFENVTVDGARLDGFRLYNEKMQNVIRQSVIRNFTRFAVDRSPKTVPVSESGNVVGNGAVPVGVGYQENKQQ</sequence>
<reference evidence="4 5" key="1">
    <citation type="submission" date="2018-08" db="EMBL/GenBank/DDBJ databases">
        <title>Fibrisoma montanum sp. nov., isolated from Danxia mountain soil.</title>
        <authorList>
            <person name="Huang Y."/>
        </authorList>
    </citation>
    <scope>NUCLEOTIDE SEQUENCE [LARGE SCALE GENOMIC DNA]</scope>
    <source>
        <strain evidence="4 5">HYT19</strain>
    </source>
</reference>
<dbReference type="EMBL" id="QXED01000006">
    <property type="protein sequence ID" value="RIV20346.1"/>
    <property type="molecule type" value="Genomic_DNA"/>
</dbReference>
<dbReference type="AlphaFoldDB" id="A0A418M3E5"/>
<keyword evidence="2" id="KW-0732">Signal</keyword>
<protein>
    <submittedName>
        <fullName evidence="4">Right-handed parallel beta-helix repeat-containing protein</fullName>
    </submittedName>
</protein>
<dbReference type="OrthoDB" id="1097578at2"/>
<feature type="chain" id="PRO_5019471860" evidence="2">
    <location>
        <begin position="19"/>
        <end position="457"/>
    </location>
</feature>
<dbReference type="InterPro" id="IPR011050">
    <property type="entry name" value="Pectin_lyase_fold/virulence"/>
</dbReference>
<dbReference type="Proteomes" id="UP000283523">
    <property type="component" value="Unassembled WGS sequence"/>
</dbReference>
<dbReference type="InterPro" id="IPR012334">
    <property type="entry name" value="Pectin_lyas_fold"/>
</dbReference>
<evidence type="ECO:0000256" key="1">
    <source>
        <dbReference type="SAM" id="MobiDB-lite"/>
    </source>
</evidence>
<dbReference type="Pfam" id="PF13229">
    <property type="entry name" value="Beta_helix"/>
    <property type="match status" value="1"/>
</dbReference>
<evidence type="ECO:0000313" key="5">
    <source>
        <dbReference type="Proteomes" id="UP000283523"/>
    </source>
</evidence>